<evidence type="ECO:0000313" key="11">
    <source>
        <dbReference type="Proteomes" id="UP000255099"/>
    </source>
</evidence>
<evidence type="ECO:0000256" key="3">
    <source>
        <dbReference type="ARBA" id="ARBA00022475"/>
    </source>
</evidence>
<evidence type="ECO:0000256" key="5">
    <source>
        <dbReference type="ARBA" id="ARBA00022989"/>
    </source>
</evidence>
<dbReference type="InterPro" id="IPR050833">
    <property type="entry name" value="Poly_Biosynth_Transport"/>
</dbReference>
<evidence type="ECO:0000313" key="10">
    <source>
        <dbReference type="Proteomes" id="UP000254799"/>
    </source>
</evidence>
<protein>
    <submittedName>
        <fullName evidence="9">Capsule repeat unit export</fullName>
    </submittedName>
</protein>
<evidence type="ECO:0000313" key="9">
    <source>
        <dbReference type="EMBL" id="STT55483.1"/>
    </source>
</evidence>
<feature type="transmembrane region" description="Helical" evidence="7">
    <location>
        <begin position="170"/>
        <end position="191"/>
    </location>
</feature>
<dbReference type="GO" id="GO:0005886">
    <property type="term" value="C:plasma membrane"/>
    <property type="evidence" value="ECO:0007669"/>
    <property type="project" value="UniProtKB-SubCell"/>
</dbReference>
<name>A0A377WLG1_KLEPN</name>
<keyword evidence="4 7" id="KW-0812">Transmembrane</keyword>
<evidence type="ECO:0000256" key="4">
    <source>
        <dbReference type="ARBA" id="ARBA00022692"/>
    </source>
</evidence>
<dbReference type="EMBL" id="UGLB01000003">
    <property type="protein sequence ID" value="STT47597.1"/>
    <property type="molecule type" value="Genomic_DNA"/>
</dbReference>
<evidence type="ECO:0000256" key="7">
    <source>
        <dbReference type="SAM" id="Phobius"/>
    </source>
</evidence>
<reference evidence="10 11" key="1">
    <citation type="submission" date="2018-06" db="EMBL/GenBank/DDBJ databases">
        <authorList>
            <consortium name="Pathogen Informatics"/>
            <person name="Doyle S."/>
        </authorList>
    </citation>
    <scope>NUCLEOTIDE SEQUENCE [LARGE SCALE GENOMIC DNA]</scope>
    <source>
        <strain evidence="9 10">NCTC8849</strain>
        <strain evidence="8 11">NCTC9637</strain>
    </source>
</reference>
<feature type="transmembrane region" description="Helical" evidence="7">
    <location>
        <begin position="44"/>
        <end position="67"/>
    </location>
</feature>
<feature type="transmembrane region" description="Helical" evidence="7">
    <location>
        <begin position="364"/>
        <end position="392"/>
    </location>
</feature>
<feature type="transmembrane region" description="Helical" evidence="7">
    <location>
        <begin position="144"/>
        <end position="164"/>
    </location>
</feature>
<feature type="transmembrane region" description="Helical" evidence="7">
    <location>
        <begin position="287"/>
        <end position="308"/>
    </location>
</feature>
<comment type="subcellular location">
    <subcellularLocation>
        <location evidence="1">Cell membrane</location>
        <topology evidence="1">Multi-pass membrane protein</topology>
    </subcellularLocation>
</comment>
<evidence type="ECO:0000256" key="2">
    <source>
        <dbReference type="ARBA" id="ARBA00007430"/>
    </source>
</evidence>
<evidence type="ECO:0000256" key="1">
    <source>
        <dbReference type="ARBA" id="ARBA00004651"/>
    </source>
</evidence>
<dbReference type="Proteomes" id="UP000254799">
    <property type="component" value="Unassembled WGS sequence"/>
</dbReference>
<comment type="similarity">
    <text evidence="2">Belongs to the polysaccharide synthase family.</text>
</comment>
<keyword evidence="3" id="KW-1003">Cell membrane</keyword>
<evidence type="ECO:0000313" key="8">
    <source>
        <dbReference type="EMBL" id="STT47597.1"/>
    </source>
</evidence>
<feature type="transmembrane region" description="Helical" evidence="7">
    <location>
        <begin position="12"/>
        <end position="32"/>
    </location>
</feature>
<proteinExistence type="inferred from homology"/>
<dbReference type="Proteomes" id="UP000255099">
    <property type="component" value="Unassembled WGS sequence"/>
</dbReference>
<sequence length="475" mass="52211">MSKNKTLSGGVAWFFISNLFPAISALLIFSLASRLISPSELGTVALATTIATVLTSLCAVGFGDALIQCKEITKRHLNTVFTVCICVSLFVYVISVTLIETINLDAFTHLFRVVYPLTAFKIILDSCAIVPLSYLTRTMEFKSIALRTMYCSLASFILCIPILYYGGGVWAIVVSQLTTPAVSFLILIKAANLKLRVAFHRKEFNELKKFGLTSTITKLITSISVDNLMIGFYGNAITLGLYAFSRRIFGVISDVLNNAIANVSYPLYASKQDNLNELKIIFLKTTFLSALISLPAFCGLILISPYLIPMVFGNQWEPAISVVQVCSAIGFISCIGALQMSLIKGLGHTSWILKYQIAQQVSTAILVLIFAKDGAYIVMLAIAIKTFSIWPFSMRYVSKILGVGIVDYMRYFVKPILAVSAMITVCVIIECITKDYGSLVILLSVILGGVISYILSAFLLARKETFDFIKAIKKR</sequence>
<dbReference type="EMBL" id="UGLC01000002">
    <property type="protein sequence ID" value="STT55483.1"/>
    <property type="molecule type" value="Genomic_DNA"/>
</dbReference>
<feature type="transmembrane region" description="Helical" evidence="7">
    <location>
        <begin position="439"/>
        <end position="461"/>
    </location>
</feature>
<feature type="transmembrane region" description="Helical" evidence="7">
    <location>
        <begin position="412"/>
        <end position="432"/>
    </location>
</feature>
<dbReference type="PANTHER" id="PTHR30250:SF10">
    <property type="entry name" value="LIPOPOLYSACCHARIDE BIOSYNTHESIS PROTEIN WZXC"/>
    <property type="match status" value="1"/>
</dbReference>
<feature type="transmembrane region" description="Helical" evidence="7">
    <location>
        <begin position="111"/>
        <end position="132"/>
    </location>
</feature>
<dbReference type="AlphaFoldDB" id="A0A377WLG1"/>
<keyword evidence="6 7" id="KW-0472">Membrane</keyword>
<dbReference type="RefSeq" id="WP_004149023.1">
    <property type="nucleotide sequence ID" value="NZ_CP040993.1"/>
</dbReference>
<dbReference type="Pfam" id="PF13440">
    <property type="entry name" value="Polysacc_synt_3"/>
    <property type="match status" value="1"/>
</dbReference>
<dbReference type="PANTHER" id="PTHR30250">
    <property type="entry name" value="PST FAMILY PREDICTED COLANIC ACID TRANSPORTER"/>
    <property type="match status" value="1"/>
</dbReference>
<feature type="transmembrane region" description="Helical" evidence="7">
    <location>
        <begin position="320"/>
        <end position="343"/>
    </location>
</feature>
<organism evidence="9 10">
    <name type="scientific">Klebsiella pneumoniae</name>
    <dbReference type="NCBI Taxonomy" id="573"/>
    <lineage>
        <taxon>Bacteria</taxon>
        <taxon>Pseudomonadati</taxon>
        <taxon>Pseudomonadota</taxon>
        <taxon>Gammaproteobacteria</taxon>
        <taxon>Enterobacterales</taxon>
        <taxon>Enterobacteriaceae</taxon>
        <taxon>Klebsiella/Raoultella group</taxon>
        <taxon>Klebsiella</taxon>
        <taxon>Klebsiella pneumoniae complex</taxon>
    </lineage>
</organism>
<evidence type="ECO:0000256" key="6">
    <source>
        <dbReference type="ARBA" id="ARBA00023136"/>
    </source>
</evidence>
<accession>A0A377WLG1</accession>
<keyword evidence="5 7" id="KW-1133">Transmembrane helix</keyword>
<gene>
    <name evidence="9" type="primary">probable wzx</name>
    <name evidence="9" type="ORF">NCTC8849_04098</name>
    <name evidence="8" type="ORF">NCTC9637_02516</name>
</gene>
<feature type="transmembrane region" description="Helical" evidence="7">
    <location>
        <begin position="79"/>
        <end position="99"/>
    </location>
</feature>